<feature type="domain" description="Helicase ATP-binding" evidence="13">
    <location>
        <begin position="25"/>
        <end position="193"/>
    </location>
</feature>
<evidence type="ECO:0000256" key="5">
    <source>
        <dbReference type="ARBA" id="ARBA00022806"/>
    </source>
</evidence>
<proteinExistence type="inferred from homology"/>
<dbReference type="InterPro" id="IPR032284">
    <property type="entry name" value="RecQ_Zn-bd"/>
</dbReference>
<dbReference type="PROSITE" id="PS51192">
    <property type="entry name" value="HELICASE_ATP_BIND_1"/>
    <property type="match status" value="1"/>
</dbReference>
<dbReference type="InterPro" id="IPR027417">
    <property type="entry name" value="P-loop_NTPase"/>
</dbReference>
<evidence type="ECO:0000256" key="4">
    <source>
        <dbReference type="ARBA" id="ARBA00022801"/>
    </source>
</evidence>
<sequence length="634" mass="72549">MQEAQHILKKFWGHSEFRPQQWPIISALLDKKDVVALLPTGGGKSVCFQIPAIMQDGICIVVSPLIALMNDQVSALQAKNIKAMALTGGMHYEDLDKNLDNCIYGNYKFLYLSPERLQQDLVQQRIRQMKVNLIAIDEAHCISQWGHDFRPAYRNIALLRELQPDVPFAALTATATANVVEDIKTELLMPQAEVIKRSFERENIAYNVLNAEDKFYRLSQLLSNKQETAIIYVRSRNATIEVTEHLKKNGFSAEAFHGGLKNEDKADKLGRWLGNDFYVMVATTAFGMGIDKPDVRQVIHLNLPESLESYFQEAGRAGRDEKPAVSTIITNTGDIPVLKNQFLVNLPDVEDVKLVYKKLNSYFRIAYGEGENENFDFNFSEFCSQYNLNFHKTYNALQMLDRCSIIRLSQQFQKKTEIQFTVSANHLTHYLQENEAADRIVKAILRTYGGIFENKINVNLGSVCKKASIPEDEAIKTLKELERDEVIDFTYSQHDAAVSFLVPREDDTTVNPVAEFIRLHLKNKKDKIEAVLEYIKNSETCRSIQLLSYFGEKAEKPCNICSVCIQKNIPLTRDQMNNIYLELAFYLKQRDFSSRELIQKIAFPEKHILKVIQLLVEKGIIVRTGSNHYKIIQK</sequence>
<name>A0ABU3CSW6_9FLAO</name>
<comment type="similarity">
    <text evidence="1">Belongs to the helicase family. RecQ subfamily.</text>
</comment>
<dbReference type="PROSITE" id="PS51194">
    <property type="entry name" value="HELICASE_CTER"/>
    <property type="match status" value="1"/>
</dbReference>
<evidence type="ECO:0000256" key="2">
    <source>
        <dbReference type="ARBA" id="ARBA00022723"/>
    </source>
</evidence>
<comment type="caution">
    <text evidence="15">The sequence shown here is derived from an EMBL/GenBank/DDBJ whole genome shotgun (WGS) entry which is preliminary data.</text>
</comment>
<dbReference type="InterPro" id="IPR036388">
    <property type="entry name" value="WH-like_DNA-bd_sf"/>
</dbReference>
<dbReference type="EC" id="5.6.2.4" evidence="10"/>
<dbReference type="NCBIfam" id="TIGR00614">
    <property type="entry name" value="recQ_fam"/>
    <property type="match status" value="1"/>
</dbReference>
<comment type="catalytic activity">
    <reaction evidence="9">
        <text>Couples ATP hydrolysis with the unwinding of duplex DNA by translocating in the 3'-5' direction.</text>
        <dbReference type="EC" id="5.6.2.4"/>
    </reaction>
</comment>
<evidence type="ECO:0000259" key="14">
    <source>
        <dbReference type="PROSITE" id="PS51194"/>
    </source>
</evidence>
<keyword evidence="2" id="KW-0479">Metal-binding</keyword>
<evidence type="ECO:0000256" key="7">
    <source>
        <dbReference type="ARBA" id="ARBA00023125"/>
    </source>
</evidence>
<dbReference type="Gene3D" id="1.10.10.10">
    <property type="entry name" value="Winged helix-like DNA-binding domain superfamily/Winged helix DNA-binding domain"/>
    <property type="match status" value="1"/>
</dbReference>
<dbReference type="EMBL" id="JAVRHP010000016">
    <property type="protein sequence ID" value="MDT0649464.1"/>
    <property type="molecule type" value="Genomic_DNA"/>
</dbReference>
<dbReference type="Gene3D" id="3.40.50.300">
    <property type="entry name" value="P-loop containing nucleotide triphosphate hydrolases"/>
    <property type="match status" value="2"/>
</dbReference>
<evidence type="ECO:0000313" key="16">
    <source>
        <dbReference type="Proteomes" id="UP001248819"/>
    </source>
</evidence>
<keyword evidence="5 15" id="KW-0347">Helicase</keyword>
<dbReference type="InterPro" id="IPR011545">
    <property type="entry name" value="DEAD/DEAH_box_helicase_dom"/>
</dbReference>
<dbReference type="CDD" id="cd17920">
    <property type="entry name" value="DEXHc_RecQ"/>
    <property type="match status" value="1"/>
</dbReference>
<evidence type="ECO:0000256" key="1">
    <source>
        <dbReference type="ARBA" id="ARBA00005446"/>
    </source>
</evidence>
<dbReference type="PANTHER" id="PTHR13710:SF105">
    <property type="entry name" value="ATP-DEPENDENT DNA HELICASE Q1"/>
    <property type="match status" value="1"/>
</dbReference>
<dbReference type="Pfam" id="PF00271">
    <property type="entry name" value="Helicase_C"/>
    <property type="match status" value="1"/>
</dbReference>
<dbReference type="SMART" id="SM00490">
    <property type="entry name" value="HELICc"/>
    <property type="match status" value="1"/>
</dbReference>
<accession>A0ABU3CSW6</accession>
<keyword evidence="4 15" id="KW-0378">Hydrolase</keyword>
<evidence type="ECO:0000256" key="9">
    <source>
        <dbReference type="ARBA" id="ARBA00034617"/>
    </source>
</evidence>
<protein>
    <recommendedName>
        <fullName evidence="11">ATP-dependent DNA helicase RecQ</fullName>
        <ecNumber evidence="10">5.6.2.4</ecNumber>
    </recommendedName>
    <alternativeName>
        <fullName evidence="12">DNA 3'-5' helicase RecQ</fullName>
    </alternativeName>
</protein>
<evidence type="ECO:0000256" key="10">
    <source>
        <dbReference type="ARBA" id="ARBA00034808"/>
    </source>
</evidence>
<gene>
    <name evidence="15" type="ORF">RM529_04875</name>
</gene>
<dbReference type="PANTHER" id="PTHR13710">
    <property type="entry name" value="DNA HELICASE RECQ FAMILY MEMBER"/>
    <property type="match status" value="1"/>
</dbReference>
<dbReference type="SUPFAM" id="SSF52540">
    <property type="entry name" value="P-loop containing nucleoside triphosphate hydrolases"/>
    <property type="match status" value="1"/>
</dbReference>
<feature type="domain" description="Helicase C-terminal" evidence="14">
    <location>
        <begin position="217"/>
        <end position="360"/>
    </location>
</feature>
<dbReference type="GO" id="GO:0016787">
    <property type="term" value="F:hydrolase activity"/>
    <property type="evidence" value="ECO:0007669"/>
    <property type="project" value="UniProtKB-KW"/>
</dbReference>
<keyword evidence="3" id="KW-0547">Nucleotide-binding</keyword>
<dbReference type="InterPro" id="IPR001650">
    <property type="entry name" value="Helicase_C-like"/>
</dbReference>
<evidence type="ECO:0000256" key="12">
    <source>
        <dbReference type="ARBA" id="ARBA00044550"/>
    </source>
</evidence>
<evidence type="ECO:0000259" key="13">
    <source>
        <dbReference type="PROSITE" id="PS51192"/>
    </source>
</evidence>
<dbReference type="InterPro" id="IPR004589">
    <property type="entry name" value="DNA_helicase_ATP-dep_RecQ"/>
</dbReference>
<evidence type="ECO:0000256" key="8">
    <source>
        <dbReference type="ARBA" id="ARBA00023235"/>
    </source>
</evidence>
<dbReference type="Pfam" id="PF16124">
    <property type="entry name" value="RecQ_Zn_bind"/>
    <property type="match status" value="1"/>
</dbReference>
<keyword evidence="6" id="KW-0067">ATP-binding</keyword>
<dbReference type="RefSeq" id="WP_311483625.1">
    <property type="nucleotide sequence ID" value="NZ_JAVRHP010000016.1"/>
</dbReference>
<evidence type="ECO:0000256" key="11">
    <source>
        <dbReference type="ARBA" id="ARBA00044535"/>
    </source>
</evidence>
<reference evidence="15 16" key="1">
    <citation type="submission" date="2023-09" db="EMBL/GenBank/DDBJ databases">
        <authorList>
            <person name="Rey-Velasco X."/>
        </authorList>
    </citation>
    <scope>NUCLEOTIDE SEQUENCE [LARGE SCALE GENOMIC DNA]</scope>
    <source>
        <strain evidence="15 16">F297</strain>
    </source>
</reference>
<dbReference type="SMART" id="SM00487">
    <property type="entry name" value="DEXDc"/>
    <property type="match status" value="1"/>
</dbReference>
<keyword evidence="8" id="KW-0413">Isomerase</keyword>
<dbReference type="Pfam" id="PF00270">
    <property type="entry name" value="DEAD"/>
    <property type="match status" value="1"/>
</dbReference>
<evidence type="ECO:0000256" key="6">
    <source>
        <dbReference type="ARBA" id="ARBA00022840"/>
    </source>
</evidence>
<dbReference type="GO" id="GO:0003678">
    <property type="term" value="F:DNA helicase activity"/>
    <property type="evidence" value="ECO:0007669"/>
    <property type="project" value="UniProtKB-EC"/>
</dbReference>
<organism evidence="15 16">
    <name type="scientific">Autumnicola edwardsiae</name>
    <dbReference type="NCBI Taxonomy" id="3075594"/>
    <lineage>
        <taxon>Bacteria</taxon>
        <taxon>Pseudomonadati</taxon>
        <taxon>Bacteroidota</taxon>
        <taxon>Flavobacteriia</taxon>
        <taxon>Flavobacteriales</taxon>
        <taxon>Flavobacteriaceae</taxon>
        <taxon>Autumnicola</taxon>
    </lineage>
</organism>
<keyword evidence="7" id="KW-0238">DNA-binding</keyword>
<dbReference type="Proteomes" id="UP001248819">
    <property type="component" value="Unassembled WGS sequence"/>
</dbReference>
<keyword evidence="16" id="KW-1185">Reference proteome</keyword>
<dbReference type="InterPro" id="IPR014001">
    <property type="entry name" value="Helicase_ATP-bd"/>
</dbReference>
<evidence type="ECO:0000256" key="3">
    <source>
        <dbReference type="ARBA" id="ARBA00022741"/>
    </source>
</evidence>
<evidence type="ECO:0000313" key="15">
    <source>
        <dbReference type="EMBL" id="MDT0649464.1"/>
    </source>
</evidence>